<name>A0A9X3PDY8_9ACTN</name>
<accession>A0A9X3PDY8</accession>
<reference evidence="1" key="1">
    <citation type="submission" date="2022-12" db="EMBL/GenBank/DDBJ databases">
        <title>Gycomyces niveus sp.nov.,a novel actinomycete isolated from soil in Shouguan.</title>
        <authorList>
            <person name="Yang X."/>
        </authorList>
    </citation>
    <scope>NUCLEOTIDE SEQUENCE</scope>
    <source>
        <strain evidence="1">NEAU-A15</strain>
    </source>
</reference>
<organism evidence="1 2">
    <name type="scientific">Glycomyces luteolus</name>
    <dbReference type="NCBI Taxonomy" id="2670330"/>
    <lineage>
        <taxon>Bacteria</taxon>
        <taxon>Bacillati</taxon>
        <taxon>Actinomycetota</taxon>
        <taxon>Actinomycetes</taxon>
        <taxon>Glycomycetales</taxon>
        <taxon>Glycomycetaceae</taxon>
        <taxon>Glycomyces</taxon>
    </lineage>
</organism>
<sequence length="108" mass="11369">MTVANDPDTLDAQGQQLMELGEAVAASVDRLGDKAESVHGCFGNGEIGRLMEEHHGEVLNTALDVLYVAAYEVQSAGGDLKGFAQQWRDADDAAKSDFGRIGDEMGGG</sequence>
<dbReference type="AlphaFoldDB" id="A0A9X3PDY8"/>
<dbReference type="RefSeq" id="WP_270112000.1">
    <property type="nucleotide sequence ID" value="NZ_JAPZVP010000018.1"/>
</dbReference>
<evidence type="ECO:0000313" key="2">
    <source>
        <dbReference type="Proteomes" id="UP001146067"/>
    </source>
</evidence>
<proteinExistence type="predicted"/>
<keyword evidence="2" id="KW-1185">Reference proteome</keyword>
<protein>
    <submittedName>
        <fullName evidence="1">Uncharacterized protein</fullName>
    </submittedName>
</protein>
<comment type="caution">
    <text evidence="1">The sequence shown here is derived from an EMBL/GenBank/DDBJ whole genome shotgun (WGS) entry which is preliminary data.</text>
</comment>
<evidence type="ECO:0000313" key="1">
    <source>
        <dbReference type="EMBL" id="MDA1361967.1"/>
    </source>
</evidence>
<dbReference type="EMBL" id="JAPZVP010000018">
    <property type="protein sequence ID" value="MDA1361967.1"/>
    <property type="molecule type" value="Genomic_DNA"/>
</dbReference>
<gene>
    <name evidence="1" type="ORF">O1R50_20230</name>
</gene>
<dbReference type="Proteomes" id="UP001146067">
    <property type="component" value="Unassembled WGS sequence"/>
</dbReference>